<gene>
    <name evidence="8" type="ORF">LV85_03344</name>
    <name evidence="7" type="ORF">LV85_04282</name>
</gene>
<evidence type="ECO:0000256" key="1">
    <source>
        <dbReference type="ARBA" id="ARBA00002190"/>
    </source>
</evidence>
<keyword evidence="5 6" id="KW-0233">DNA recombination</keyword>
<evidence type="ECO:0000256" key="4">
    <source>
        <dbReference type="ARBA" id="ARBA00023125"/>
    </source>
</evidence>
<name>A0A2W7QL97_9BACT</name>
<comment type="caution">
    <text evidence="8">The sequence shown here is derived from an EMBL/GenBank/DDBJ whole genome shotgun (WGS) entry which is preliminary data.</text>
</comment>
<sequence>TKSIRKMIYTTNAVEGYHRQVRKVTKTKGAFTSDMALLKLVYLATRRIEKKWSSPLHNWGLTVQQLAIKFEGRLKLDIN</sequence>
<dbReference type="InterPro" id="IPR001207">
    <property type="entry name" value="Transposase_mutator"/>
</dbReference>
<comment type="function">
    <text evidence="1 6">Required for the transposition of the insertion element.</text>
</comment>
<dbReference type="GO" id="GO:0003677">
    <property type="term" value="F:DNA binding"/>
    <property type="evidence" value="ECO:0007669"/>
    <property type="project" value="UniProtKB-UniRule"/>
</dbReference>
<dbReference type="EMBL" id="QKZT01000016">
    <property type="protein sequence ID" value="PZX49213.1"/>
    <property type="molecule type" value="Genomic_DNA"/>
</dbReference>
<dbReference type="GO" id="GO:0006313">
    <property type="term" value="P:DNA transposition"/>
    <property type="evidence" value="ECO:0007669"/>
    <property type="project" value="UniProtKB-UniRule"/>
</dbReference>
<accession>A0A2W7QL97</accession>
<evidence type="ECO:0000256" key="5">
    <source>
        <dbReference type="ARBA" id="ARBA00023172"/>
    </source>
</evidence>
<evidence type="ECO:0000256" key="3">
    <source>
        <dbReference type="ARBA" id="ARBA00022578"/>
    </source>
</evidence>
<dbReference type="PANTHER" id="PTHR33217:SF8">
    <property type="entry name" value="MUTATOR FAMILY TRANSPOSASE"/>
    <property type="match status" value="1"/>
</dbReference>
<dbReference type="PANTHER" id="PTHR33217">
    <property type="entry name" value="TRANSPOSASE FOR INSERTION SEQUENCE ELEMENT IS1081"/>
    <property type="match status" value="1"/>
</dbReference>
<dbReference type="RefSeq" id="WP_146260491.1">
    <property type="nucleotide sequence ID" value="NZ_QKZT01000016.1"/>
</dbReference>
<keyword evidence="9" id="KW-1185">Reference proteome</keyword>
<dbReference type="Pfam" id="PF00872">
    <property type="entry name" value="Transposase_mut"/>
    <property type="match status" value="1"/>
</dbReference>
<evidence type="ECO:0000256" key="6">
    <source>
        <dbReference type="RuleBase" id="RU365089"/>
    </source>
</evidence>
<dbReference type="GO" id="GO:0004803">
    <property type="term" value="F:transposase activity"/>
    <property type="evidence" value="ECO:0007669"/>
    <property type="project" value="UniProtKB-UniRule"/>
</dbReference>
<dbReference type="AlphaFoldDB" id="A0A2W7QL97"/>
<proteinExistence type="inferred from homology"/>
<keyword evidence="4 6" id="KW-0238">DNA-binding</keyword>
<comment type="similarity">
    <text evidence="2 6">Belongs to the transposase mutator family.</text>
</comment>
<evidence type="ECO:0000313" key="8">
    <source>
        <dbReference type="EMBL" id="PZX49213.1"/>
    </source>
</evidence>
<dbReference type="Proteomes" id="UP000248882">
    <property type="component" value="Unassembled WGS sequence"/>
</dbReference>
<evidence type="ECO:0000313" key="7">
    <source>
        <dbReference type="EMBL" id="PZX46398.1"/>
    </source>
</evidence>
<protein>
    <recommendedName>
        <fullName evidence="6">Mutator family transposase</fullName>
    </recommendedName>
</protein>
<keyword evidence="3 6" id="KW-0815">Transposition</keyword>
<evidence type="ECO:0000313" key="9">
    <source>
        <dbReference type="Proteomes" id="UP000248882"/>
    </source>
</evidence>
<dbReference type="EMBL" id="QKZT01000032">
    <property type="protein sequence ID" value="PZX46398.1"/>
    <property type="molecule type" value="Genomic_DNA"/>
</dbReference>
<keyword evidence="6" id="KW-0814">Transposable element</keyword>
<reference evidence="8 9" key="1">
    <citation type="submission" date="2018-06" db="EMBL/GenBank/DDBJ databases">
        <title>Genomic Encyclopedia of Archaeal and Bacterial Type Strains, Phase II (KMG-II): from individual species to whole genera.</title>
        <authorList>
            <person name="Goeker M."/>
        </authorList>
    </citation>
    <scope>NUCLEOTIDE SEQUENCE [LARGE SCALE GENOMIC DNA]</scope>
    <source>
        <strain evidence="8 9">DSM 19830</strain>
    </source>
</reference>
<organism evidence="8 9">
    <name type="scientific">Algoriphagus chordae</name>
    <dbReference type="NCBI Taxonomy" id="237019"/>
    <lineage>
        <taxon>Bacteria</taxon>
        <taxon>Pseudomonadati</taxon>
        <taxon>Bacteroidota</taxon>
        <taxon>Cytophagia</taxon>
        <taxon>Cytophagales</taxon>
        <taxon>Cyclobacteriaceae</taxon>
        <taxon>Algoriphagus</taxon>
    </lineage>
</organism>
<evidence type="ECO:0000256" key="2">
    <source>
        <dbReference type="ARBA" id="ARBA00010961"/>
    </source>
</evidence>
<feature type="non-terminal residue" evidence="8">
    <location>
        <position position="1"/>
    </location>
</feature>